<proteinExistence type="predicted"/>
<evidence type="ECO:0000313" key="2">
    <source>
        <dbReference type="Proteomes" id="UP000264141"/>
    </source>
</evidence>
<dbReference type="GO" id="GO:0009036">
    <property type="term" value="F:type II site-specific deoxyribonuclease activity"/>
    <property type="evidence" value="ECO:0007669"/>
    <property type="project" value="InterPro"/>
</dbReference>
<dbReference type="RefSeq" id="WP_062195311.1">
    <property type="nucleotide sequence ID" value="NZ_DF967965.1"/>
</dbReference>
<dbReference type="AlphaFoldDB" id="A0A3D1JIT9"/>
<dbReference type="Gene3D" id="3.40.91.20">
    <property type="match status" value="1"/>
</dbReference>
<reference evidence="1 2" key="1">
    <citation type="journal article" date="2018" name="Nat. Biotechnol.">
        <title>A standardized bacterial taxonomy based on genome phylogeny substantially revises the tree of life.</title>
        <authorList>
            <person name="Parks D.H."/>
            <person name="Chuvochina M."/>
            <person name="Waite D.W."/>
            <person name="Rinke C."/>
            <person name="Skarshewski A."/>
            <person name="Chaumeil P.A."/>
            <person name="Hugenholtz P."/>
        </authorList>
    </citation>
    <scope>NUCLEOTIDE SEQUENCE [LARGE SCALE GENOMIC DNA]</scope>
    <source>
        <strain evidence="1">UBA8781</strain>
    </source>
</reference>
<dbReference type="SUPFAM" id="SSF52980">
    <property type="entry name" value="Restriction endonuclease-like"/>
    <property type="match status" value="1"/>
</dbReference>
<comment type="caution">
    <text evidence="1">The sequence shown here is derived from an EMBL/GenBank/DDBJ whole genome shotgun (WGS) entry which is preliminary data.</text>
</comment>
<dbReference type="GO" id="GO:0000287">
    <property type="term" value="F:magnesium ion binding"/>
    <property type="evidence" value="ECO:0007669"/>
    <property type="project" value="InterPro"/>
</dbReference>
<dbReference type="GO" id="GO:0009307">
    <property type="term" value="P:DNA restriction-modification system"/>
    <property type="evidence" value="ECO:0007669"/>
    <property type="project" value="InterPro"/>
</dbReference>
<dbReference type="Proteomes" id="UP000264141">
    <property type="component" value="Unassembled WGS sequence"/>
</dbReference>
<dbReference type="CDD" id="cd22317">
    <property type="entry name" value="BstYI-like"/>
    <property type="match status" value="1"/>
</dbReference>
<dbReference type="Pfam" id="PF09195">
    <property type="entry name" value="Endonuc-BglII"/>
    <property type="match status" value="1"/>
</dbReference>
<dbReference type="InterPro" id="IPR011335">
    <property type="entry name" value="Restrct_endonuc-II-like"/>
</dbReference>
<dbReference type="InterPro" id="IPR011338">
    <property type="entry name" value="BamHI/BglII/BstY"/>
</dbReference>
<protein>
    <submittedName>
        <fullName evidence="1">BstYI</fullName>
    </submittedName>
</protein>
<sequence length="186" mass="21725">MKIVYEYSHLGGAEILKVRYPHIENEINEVISTVKAERSKESHEKTKQGKFLFAPISMNTQFHALFNARGYVEIRDTYTIQIPHHQCTIPNAFKQVDFVKEKVLIEVQFGKYAFMFYDMAKFQYFFNENKADVGVEIVPSHTLHRKMSSGVSYGEQLVYDIERLKRHFPAVPVKVILIDADDQEKF</sequence>
<dbReference type="OrthoDB" id="9799686at2"/>
<dbReference type="EMBL" id="DPBP01000044">
    <property type="protein sequence ID" value="HCE18489.1"/>
    <property type="molecule type" value="Genomic_DNA"/>
</dbReference>
<accession>A0A3D1JIT9</accession>
<evidence type="ECO:0000313" key="1">
    <source>
        <dbReference type="EMBL" id="HCE18489.1"/>
    </source>
</evidence>
<name>A0A3D1JIT9_9CHLR</name>
<dbReference type="InterPro" id="IPR015278">
    <property type="entry name" value="BglII-like"/>
</dbReference>
<dbReference type="GO" id="GO:0003677">
    <property type="term" value="F:DNA binding"/>
    <property type="evidence" value="ECO:0007669"/>
    <property type="project" value="InterPro"/>
</dbReference>
<gene>
    <name evidence="1" type="ORF">DEQ80_11575</name>
</gene>
<organism evidence="1 2">
    <name type="scientific">Anaerolinea thermolimosa</name>
    <dbReference type="NCBI Taxonomy" id="229919"/>
    <lineage>
        <taxon>Bacteria</taxon>
        <taxon>Bacillati</taxon>
        <taxon>Chloroflexota</taxon>
        <taxon>Anaerolineae</taxon>
        <taxon>Anaerolineales</taxon>
        <taxon>Anaerolineaceae</taxon>
        <taxon>Anaerolinea</taxon>
    </lineage>
</organism>
<dbReference type="STRING" id="229919.GCA_001050195_02862"/>